<evidence type="ECO:0000313" key="4">
    <source>
        <dbReference type="Proteomes" id="UP001213799"/>
    </source>
</evidence>
<evidence type="ECO:0000259" key="2">
    <source>
        <dbReference type="Pfam" id="PF21762"/>
    </source>
</evidence>
<feature type="compositionally biased region" description="Basic and acidic residues" evidence="1">
    <location>
        <begin position="1"/>
        <end position="21"/>
    </location>
</feature>
<evidence type="ECO:0000313" key="3">
    <source>
        <dbReference type="EMBL" id="KAJ5616195.1"/>
    </source>
</evidence>
<feature type="compositionally biased region" description="Basic and acidic residues" evidence="1">
    <location>
        <begin position="602"/>
        <end position="630"/>
    </location>
</feature>
<feature type="region of interest" description="Disordered" evidence="1">
    <location>
        <begin position="1"/>
        <end position="51"/>
    </location>
</feature>
<protein>
    <recommendedName>
        <fullName evidence="2">Gfd2/YDR514C-like C-terminal domain-containing protein</fullName>
    </recommendedName>
</protein>
<dbReference type="InterPro" id="IPR040151">
    <property type="entry name" value="Gfd2/YDR514C-like"/>
</dbReference>
<dbReference type="InterPro" id="IPR048519">
    <property type="entry name" value="Gfd2/YDR514C-like_C"/>
</dbReference>
<sequence length="654" mass="73549">MDVRERLRMLLEGDPGLKDLNTELNQAQAARPAPAADGADPAESDKADQGVSDYALPVDFKPEDGMKYPAGGQFPLSYIRTHVVGQLPEPEDKLLTQIKQDGRHRHTPKMRLDLSGLLKYERGDGDIFDTDSDEELVTAIPVSKSFTPAVAMARFPFRYLHGENAKKVNERFYEGDKFWNRTWDLYSLSVPRFISQTTFLLIPTFQAQALLDEINSALDLNLTLTGVGKEGLVIQIDNEKLPAPVYLGRSSTRDRKMKLESKVPSPLENWGPWVQLVEPHVFEEFEKKIKQSIATVKTKKNTHKQAARDARMKKWQECLGRVQAYFGLRPALQPNVPQPSFANGQIQAIDALQPVNWAFQNAPIFISIDLEWMDRYGAMGSLTEVGISTLDMLDLDGVAPGDYGEKWLKLIRSRHLRVKEYRNWVNNTHTSGCPGSFRFGESELIPHAQIPNVVDTAFYPPYMVPPKEEKIPAYQVQSKGENKIASHKNRKRTVILVGLDLHGDIMQLQRAKSQIFVNLHEPSSVIHETIDVAELYCAATGETQPRGLQALLGLLNILSPDLHNAGNDAYYTLHALIRLMLRVAGEKPWGYESAEVGDKELNVKSSDERKDKLPVTVDPKDERKDKRDGATFESMAAMGEGPYDDTDEVPVWSH</sequence>
<organism evidence="3 4">
    <name type="scientific">Penicillium hordei</name>
    <dbReference type="NCBI Taxonomy" id="40994"/>
    <lineage>
        <taxon>Eukaryota</taxon>
        <taxon>Fungi</taxon>
        <taxon>Dikarya</taxon>
        <taxon>Ascomycota</taxon>
        <taxon>Pezizomycotina</taxon>
        <taxon>Eurotiomycetes</taxon>
        <taxon>Eurotiomycetidae</taxon>
        <taxon>Eurotiales</taxon>
        <taxon>Aspergillaceae</taxon>
        <taxon>Penicillium</taxon>
    </lineage>
</organism>
<feature type="domain" description="Gfd2/YDR514C-like C-terminal" evidence="2">
    <location>
        <begin position="364"/>
        <end position="578"/>
    </location>
</feature>
<evidence type="ECO:0000256" key="1">
    <source>
        <dbReference type="SAM" id="MobiDB-lite"/>
    </source>
</evidence>
<dbReference type="EMBL" id="JAQJAE010000001">
    <property type="protein sequence ID" value="KAJ5616195.1"/>
    <property type="molecule type" value="Genomic_DNA"/>
</dbReference>
<dbReference type="InterPro" id="IPR012337">
    <property type="entry name" value="RNaseH-like_sf"/>
</dbReference>
<proteinExistence type="predicted"/>
<reference evidence="3" key="2">
    <citation type="submission" date="2023-01" db="EMBL/GenBank/DDBJ databases">
        <authorList>
            <person name="Petersen C."/>
        </authorList>
    </citation>
    <scope>NUCLEOTIDE SEQUENCE</scope>
    <source>
        <strain evidence="3">IBT 12815</strain>
    </source>
</reference>
<dbReference type="RefSeq" id="XP_056757362.1">
    <property type="nucleotide sequence ID" value="XM_056892367.1"/>
</dbReference>
<dbReference type="PANTHER" id="PTHR28083">
    <property type="entry name" value="GOOD FOR FULL DBP5 ACTIVITY PROTEIN 2"/>
    <property type="match status" value="1"/>
</dbReference>
<gene>
    <name evidence="3" type="ORF">N7537_001309</name>
</gene>
<comment type="caution">
    <text evidence="3">The sequence shown here is derived from an EMBL/GenBank/DDBJ whole genome shotgun (WGS) entry which is preliminary data.</text>
</comment>
<name>A0AAD6EGF2_9EURO</name>
<keyword evidence="4" id="KW-1185">Reference proteome</keyword>
<dbReference type="Pfam" id="PF21762">
    <property type="entry name" value="DEDDh_C"/>
    <property type="match status" value="1"/>
</dbReference>
<dbReference type="Proteomes" id="UP001213799">
    <property type="component" value="Unassembled WGS sequence"/>
</dbReference>
<accession>A0AAD6EGF2</accession>
<dbReference type="SUPFAM" id="SSF53098">
    <property type="entry name" value="Ribonuclease H-like"/>
    <property type="match status" value="1"/>
</dbReference>
<feature type="compositionally biased region" description="Low complexity" evidence="1">
    <location>
        <begin position="26"/>
        <end position="41"/>
    </location>
</feature>
<dbReference type="PANTHER" id="PTHR28083:SF1">
    <property type="entry name" value="GOOD FOR FULL DBP5 ACTIVITY PROTEIN 2"/>
    <property type="match status" value="1"/>
</dbReference>
<dbReference type="AlphaFoldDB" id="A0AAD6EGF2"/>
<dbReference type="GeneID" id="81582609"/>
<dbReference type="GO" id="GO:0005634">
    <property type="term" value="C:nucleus"/>
    <property type="evidence" value="ECO:0007669"/>
    <property type="project" value="TreeGrafter"/>
</dbReference>
<feature type="region of interest" description="Disordered" evidence="1">
    <location>
        <begin position="602"/>
        <end position="654"/>
    </location>
</feature>
<reference evidence="3" key="1">
    <citation type="journal article" date="2023" name="IMA Fungus">
        <title>Comparative genomic study of the Penicillium genus elucidates a diverse pangenome and 15 lateral gene transfer events.</title>
        <authorList>
            <person name="Petersen C."/>
            <person name="Sorensen T."/>
            <person name="Nielsen M.R."/>
            <person name="Sondergaard T.E."/>
            <person name="Sorensen J.L."/>
            <person name="Fitzpatrick D.A."/>
            <person name="Frisvad J.C."/>
            <person name="Nielsen K.L."/>
        </authorList>
    </citation>
    <scope>NUCLEOTIDE SEQUENCE</scope>
    <source>
        <strain evidence="3">IBT 12815</strain>
    </source>
</reference>